<protein>
    <submittedName>
        <fullName evidence="2">Cyclopropane-fatty-acyl-phospholipid synthase</fullName>
    </submittedName>
</protein>
<comment type="caution">
    <text evidence="2">The sequence shown here is derived from an EMBL/GenBank/DDBJ whole genome shotgun (WGS) entry which is preliminary data.</text>
</comment>
<evidence type="ECO:0000313" key="3">
    <source>
        <dbReference type="Proteomes" id="UP000033618"/>
    </source>
</evidence>
<dbReference type="PATRIC" id="fig|28092.6.peg.1648"/>
<feature type="region of interest" description="Disordered" evidence="1">
    <location>
        <begin position="114"/>
        <end position="140"/>
    </location>
</feature>
<dbReference type="RefSeq" id="WP_046152572.1">
    <property type="nucleotide sequence ID" value="NZ_CADFGU010000003.1"/>
</dbReference>
<evidence type="ECO:0000313" key="2">
    <source>
        <dbReference type="EMBL" id="KKB64228.1"/>
    </source>
</evidence>
<name>A0A0F5K2A8_9BURK</name>
<accession>A0A0F5K2A8</accession>
<dbReference type="InterPro" id="IPR029063">
    <property type="entry name" value="SAM-dependent_MTases_sf"/>
</dbReference>
<keyword evidence="3" id="KW-1185">Reference proteome</keyword>
<dbReference type="STRING" id="28092.WM40_06980"/>
<gene>
    <name evidence="2" type="ORF">WM40_06980</name>
</gene>
<reference evidence="2 3" key="1">
    <citation type="submission" date="2015-03" db="EMBL/GenBank/DDBJ databases">
        <title>Draft Genome Sequence of Burkholderia andropogonis type strain ICMP2807, isolated from Sorghum bicolor.</title>
        <authorList>
            <person name="Lopes-Santos L."/>
            <person name="Castro D.B."/>
            <person name="Ottoboni L.M."/>
            <person name="Park D."/>
            <person name="Weirc B.S."/>
            <person name="Destefano S.A."/>
        </authorList>
    </citation>
    <scope>NUCLEOTIDE SEQUENCE [LARGE SCALE GENOMIC DNA]</scope>
    <source>
        <strain evidence="2 3">ICMP2807</strain>
    </source>
</reference>
<proteinExistence type="predicted"/>
<dbReference type="SUPFAM" id="SSF53335">
    <property type="entry name" value="S-adenosyl-L-methionine-dependent methyltransferases"/>
    <property type="match status" value="1"/>
</dbReference>
<sequence>MNPIASLINVAERFPLPDAVTLAGIAYLVDKTARKTADRLVDPAERDAAFAAEMKRFPIAVHTDASREQHYELPPVFFALMLGPRRKYSCGYYPLQQATHAPVHADRIGGSWATTPGNHAGALDSEAPASETAHERALERDDTALPQAEEEALARSCAHAELANGQRILELGCGWGSLTIWMAQHYPDARITAVSHSASQREYIESVLATQGLLNVEVITADMNDFQVDEQVPRFDRVVSVEMFEHMANWRGLLEQVRQWLVPGGKLFLHVFTNQGAPYRFDHTDQKDWIAQHFFTGGIMPSHTMIVQFDDLFELEKQWRWDGTHYERTARDWLANFDRNSDAIDGVLRDVYGTDAALWKRRWRLFLLSTMGLFGHRNGSQWGVSHYRLVRREG</sequence>
<dbReference type="CDD" id="cd02440">
    <property type="entry name" value="AdoMet_MTases"/>
    <property type="match status" value="1"/>
</dbReference>
<dbReference type="AlphaFoldDB" id="A0A0F5K2A8"/>
<dbReference type="Pfam" id="PF02353">
    <property type="entry name" value="CMAS"/>
    <property type="match status" value="1"/>
</dbReference>
<organism evidence="2 3">
    <name type="scientific">Robbsia andropogonis</name>
    <dbReference type="NCBI Taxonomy" id="28092"/>
    <lineage>
        <taxon>Bacteria</taxon>
        <taxon>Pseudomonadati</taxon>
        <taxon>Pseudomonadota</taxon>
        <taxon>Betaproteobacteria</taxon>
        <taxon>Burkholderiales</taxon>
        <taxon>Burkholderiaceae</taxon>
        <taxon>Robbsia</taxon>
    </lineage>
</organism>
<dbReference type="PANTHER" id="PTHR43832">
    <property type="match status" value="1"/>
</dbReference>
<evidence type="ECO:0000256" key="1">
    <source>
        <dbReference type="SAM" id="MobiDB-lite"/>
    </source>
</evidence>
<dbReference type="Proteomes" id="UP000033618">
    <property type="component" value="Unassembled WGS sequence"/>
</dbReference>
<dbReference type="EMBL" id="LAQU01000005">
    <property type="protein sequence ID" value="KKB64228.1"/>
    <property type="molecule type" value="Genomic_DNA"/>
</dbReference>
<dbReference type="Gene3D" id="3.40.50.150">
    <property type="entry name" value="Vaccinia Virus protein VP39"/>
    <property type="match status" value="1"/>
</dbReference>
<dbReference type="PANTHER" id="PTHR43832:SF1">
    <property type="entry name" value="S-ADENOSYL-L-METHIONINE-DEPENDENT METHYLTRANSFERASES SUPERFAMILY PROTEIN"/>
    <property type="match status" value="1"/>
</dbReference>